<proteinExistence type="predicted"/>
<dbReference type="InterPro" id="IPR025641">
    <property type="entry name" value="DUF4340"/>
</dbReference>
<organism evidence="2 3">
    <name type="scientific">Rhizomicrobium palustre</name>
    <dbReference type="NCBI Taxonomy" id="189966"/>
    <lineage>
        <taxon>Bacteria</taxon>
        <taxon>Pseudomonadati</taxon>
        <taxon>Pseudomonadota</taxon>
        <taxon>Alphaproteobacteria</taxon>
        <taxon>Micropepsales</taxon>
        <taxon>Micropepsaceae</taxon>
        <taxon>Rhizomicrobium</taxon>
    </lineage>
</organism>
<feature type="domain" description="DUF4340" evidence="1">
    <location>
        <begin position="84"/>
        <end position="242"/>
    </location>
</feature>
<evidence type="ECO:0000259" key="1">
    <source>
        <dbReference type="Pfam" id="PF14238"/>
    </source>
</evidence>
<dbReference type="Proteomes" id="UP000570514">
    <property type="component" value="Unassembled WGS sequence"/>
</dbReference>
<evidence type="ECO:0000313" key="3">
    <source>
        <dbReference type="Proteomes" id="UP000570514"/>
    </source>
</evidence>
<comment type="caution">
    <text evidence="2">The sequence shown here is derived from an EMBL/GenBank/DDBJ whole genome shotgun (WGS) entry which is preliminary data.</text>
</comment>
<dbReference type="AlphaFoldDB" id="A0A846N4K0"/>
<evidence type="ECO:0000313" key="2">
    <source>
        <dbReference type="EMBL" id="NIK90449.1"/>
    </source>
</evidence>
<dbReference type="EMBL" id="JAASRM010000001">
    <property type="protein sequence ID" value="NIK90449.1"/>
    <property type="molecule type" value="Genomic_DNA"/>
</dbReference>
<gene>
    <name evidence="2" type="ORF">FHS83_003767</name>
</gene>
<protein>
    <recommendedName>
        <fullName evidence="1">DUF4340 domain-containing protein</fullName>
    </recommendedName>
</protein>
<sequence length="349" mass="37433">MTLRAYFYSKRSRNLALLGGMAVVLGLWAFLALHHRAAQMAPKYDEATFLPGLAHALSAGEVTRIHIKSQKADFVVAFVPVKGWVLPGSGNYPASFEVVKETLVALAALETIEPKTDDPALYSFVGLDTPPKGDGVSIVLRNDKGKLLASLILGKSEMRGEDYTLFVRRAGEKQSWLVKSPAPIKTAPADWMDKAVVSLSRERVASVAVEPASGPAYSLTRDNAQAENFAVTPLPKGRELTYAGAGDSAATVLADFAFDDIKPAASFDFSSAAHMTLKSFDGLLVSLDIVTSGNDHWVRVSANGMPGAMGAIKEAYAINARTTGWAFKIPSFKASLYATPLETLLKPKK</sequence>
<accession>A0A846N4K0</accession>
<reference evidence="2 3" key="1">
    <citation type="submission" date="2020-03" db="EMBL/GenBank/DDBJ databases">
        <title>Genomic Encyclopedia of Type Strains, Phase IV (KMG-IV): sequencing the most valuable type-strain genomes for metagenomic binning, comparative biology and taxonomic classification.</title>
        <authorList>
            <person name="Goeker M."/>
        </authorList>
    </citation>
    <scope>NUCLEOTIDE SEQUENCE [LARGE SCALE GENOMIC DNA]</scope>
    <source>
        <strain evidence="2 3">DSM 19867</strain>
    </source>
</reference>
<dbReference type="Pfam" id="PF14238">
    <property type="entry name" value="DUF4340"/>
    <property type="match status" value="1"/>
</dbReference>
<name>A0A846N4K0_9PROT</name>
<dbReference type="RefSeq" id="WP_167085012.1">
    <property type="nucleotide sequence ID" value="NZ_BAAADC010000001.1"/>
</dbReference>
<keyword evidence="3" id="KW-1185">Reference proteome</keyword>